<evidence type="ECO:0000313" key="4">
    <source>
        <dbReference type="Proteomes" id="UP000004699"/>
    </source>
</evidence>
<evidence type="ECO:0000256" key="1">
    <source>
        <dbReference type="SAM" id="Phobius"/>
    </source>
</evidence>
<organism evidence="3 4">
    <name type="scientific">Luminiphilus syltensis NOR5-1B</name>
    <dbReference type="NCBI Taxonomy" id="565045"/>
    <lineage>
        <taxon>Bacteria</taxon>
        <taxon>Pseudomonadati</taxon>
        <taxon>Pseudomonadota</taxon>
        <taxon>Gammaproteobacteria</taxon>
        <taxon>Cellvibrionales</taxon>
        <taxon>Halieaceae</taxon>
        <taxon>Luminiphilus</taxon>
    </lineage>
</organism>
<dbReference type="EMBL" id="DS999411">
    <property type="protein sequence ID" value="EED34092.1"/>
    <property type="molecule type" value="Genomic_DNA"/>
</dbReference>
<keyword evidence="1" id="KW-0472">Membrane</keyword>
<feature type="transmembrane region" description="Helical" evidence="1">
    <location>
        <begin position="1057"/>
        <end position="1077"/>
    </location>
</feature>
<dbReference type="RefSeq" id="WP_009018840.1">
    <property type="nucleotide sequence ID" value="NZ_DS999411.1"/>
</dbReference>
<dbReference type="eggNOG" id="COG2706">
    <property type="taxonomic scope" value="Bacteria"/>
</dbReference>
<accession>B8KVM1</accession>
<evidence type="ECO:0000313" key="3">
    <source>
        <dbReference type="EMBL" id="EED34092.1"/>
    </source>
</evidence>
<dbReference type="PANTHER" id="PTHR34720">
    <property type="entry name" value="MICROCYSTIN DEPENDENT PROTEIN"/>
    <property type="match status" value="1"/>
</dbReference>
<sequence length="1083" mass="110259">MFFRIFVAVTLLLLSFSASAQLTLTFEQATPTEYRLETVGGTLDIAGLPPTGNQTFTPQIDYASPTNYDYILGAPSTGAQFESYQVAWTPENNFQSGPVVTPPALNSGGGIFGFASLTDTVGLLLVPPGSGGTIGLGFSTFPGTLSDLNLSVDPVVFSYAGGGSTGTVELAVADNSKDFVGGTATGLTGTLGLQNNGGDDVPVPPGVGGSSTFRFPTQLVYGDPYAVTVASQPPGQSCSVANGSGTMADAEITSVQITCVDDPTPNRAPTVLDDLIKIPVGTPSLTIAAPGALSGAIDPDGDALTAALVVDAADGTVFLDPDGSFTYTRANPNTPGSDSFQYRANDGTTDSNTAEITIFVTDVNVAPVANPDAYSMAQDTLLVVPVLQSVLANDRDPEGHALTAAKASDPSNGTLQSFADTGVFLYRPNPGFTGSDSFTYTASDGSLSSPPATVSITVNPNQNRPPIIANDDAYTMSQGDTLNVFLPGLLGNDSDLQGHPLTAAISSVPTVGGVTVNPDGSFTYTPPPTFSGVDTFTYVASDGATTSAAATVQITVTAVANQPPVANNDTYATPLDTDLVVASPGVLGNDIDPEGSALRISSIVTQPANGVLAPRLLGGFKYTPTTGFTGTVSFQYRASDNQSDSNIATAQITVSPTNQPPVANNNTYTVIEDKVLFADDFLANDTDPEGHVLTAIKVSDPANGTIFGFDKNGSFTYKPNAGFVGTDSFTYTASDGAGSSNTATITIRVTAAAANGPPVTSNDAYSVVQGTVLNVTGPGILGNDSDPEGHALTAAVSFGGQPTNGHLSLSPDGSFSYTPDSGFVGVDSFAYVARDDAAQSTAASVQITVTAATANLPPVVNNDAYATPQGTVLNVAAPGVLANDADPEGHALTVTVTSQPTNGTLAKNPNGGFSYTPTLLGFSGTDSYTYTASDGALDSNVATVQLTVTAAASNLPPVANGDIYTTLQDTVLTVAAPGVLSNDSDPEGHALTVTVTSQPTNGTLAKNPNGGFSYVPNAGFIGTDTYTYTVSDGALDSNETSVSITVTRAPAVPVPALGWPALLLLLLMTAILGLHVVPSRVRM</sequence>
<dbReference type="AlphaFoldDB" id="B8KVM1"/>
<name>B8KVM1_9GAMM</name>
<proteinExistence type="predicted"/>
<dbReference type="Pfam" id="PF17963">
    <property type="entry name" value="Big_9"/>
    <property type="match status" value="8"/>
</dbReference>
<keyword evidence="1" id="KW-1133">Transmembrane helix</keyword>
<keyword evidence="2" id="KW-0732">Signal</keyword>
<dbReference type="PANTHER" id="PTHR34720:SF9">
    <property type="entry name" value="BLR4714 PROTEIN"/>
    <property type="match status" value="1"/>
</dbReference>
<reference evidence="4" key="1">
    <citation type="journal article" date="2013" name="BMC Microbiol.">
        <title>Taxonomy and evolution of bacteriochlorophyll a-containing members of the OM60/NOR5 clade of marine gammaproteobacteria: description of Luminiphilus syltensis gen. nov., sp. nov., reclassification of Haliea rubra as Pseudohaliea rubra gen. nov., comb. nov., and emendation of Chromatocurvus halotolerans.</title>
        <authorList>
            <person name="Spring S."/>
            <person name="Riedel T."/>
            <person name="Sproer C."/>
            <person name="Yan S."/>
            <person name="Harder J."/>
            <person name="Fuchs B.M."/>
        </authorList>
    </citation>
    <scope>NUCLEOTIDE SEQUENCE [LARGE SCALE GENOMIC DNA]</scope>
    <source>
        <strain evidence="4">NOR51-B</strain>
    </source>
</reference>
<dbReference type="Proteomes" id="UP000004699">
    <property type="component" value="Unassembled WGS sequence"/>
</dbReference>
<evidence type="ECO:0000256" key="2">
    <source>
        <dbReference type="SAM" id="SignalP"/>
    </source>
</evidence>
<dbReference type="Gene3D" id="2.60.40.2810">
    <property type="match status" value="7"/>
</dbReference>
<dbReference type="eggNOG" id="COG4655">
    <property type="taxonomic scope" value="Bacteria"/>
</dbReference>
<keyword evidence="4" id="KW-1185">Reference proteome</keyword>
<feature type="chain" id="PRO_5002876548" evidence="2">
    <location>
        <begin position="21"/>
        <end position="1083"/>
    </location>
</feature>
<gene>
    <name evidence="3" type="ORF">NOR51B_29</name>
</gene>
<dbReference type="OrthoDB" id="9805100at2"/>
<keyword evidence="1" id="KW-0812">Transmembrane</keyword>
<dbReference type="NCBIfam" id="NF012211">
    <property type="entry name" value="tand_rpt_95"/>
    <property type="match status" value="8"/>
</dbReference>
<dbReference type="Gene3D" id="2.60.40.3440">
    <property type="match status" value="1"/>
</dbReference>
<dbReference type="HOGENOM" id="CLU_264348_0_0_6"/>
<dbReference type="STRING" id="565045.NOR51B_29"/>
<feature type="signal peptide" evidence="2">
    <location>
        <begin position="1"/>
        <end position="20"/>
    </location>
</feature>
<protein>
    <submittedName>
        <fullName evidence="3">VCBS protein</fullName>
    </submittedName>
</protein>